<protein>
    <submittedName>
        <fullName evidence="3">Tripartite tricarboxylate transporter permease</fullName>
    </submittedName>
</protein>
<dbReference type="Pfam" id="PF01970">
    <property type="entry name" value="TctA"/>
    <property type="match status" value="1"/>
</dbReference>
<feature type="transmembrane region" description="Helical" evidence="1">
    <location>
        <begin position="257"/>
        <end position="281"/>
    </location>
</feature>
<reference evidence="3 4" key="1">
    <citation type="submission" date="2024-02" db="EMBL/GenBank/DDBJ databases">
        <title>Genome analysis and characterization of Microbaculum marinisediminis sp. nov., isolated from marine sediment.</title>
        <authorList>
            <person name="Du Z.-J."/>
            <person name="Ye Y.-Q."/>
            <person name="Zhang Z.-R."/>
            <person name="Yuan S.-M."/>
            <person name="Zhang X.-Y."/>
        </authorList>
    </citation>
    <scope>NUCLEOTIDE SEQUENCE [LARGE SCALE GENOMIC DNA]</scope>
    <source>
        <strain evidence="3 4">SDUM1044001</strain>
    </source>
</reference>
<dbReference type="EMBL" id="JAZHOF010000003">
    <property type="protein sequence ID" value="MEJ8571361.1"/>
    <property type="molecule type" value="Genomic_DNA"/>
</dbReference>
<keyword evidence="1" id="KW-0472">Membrane</keyword>
<dbReference type="AlphaFoldDB" id="A0AAW9RUV8"/>
<dbReference type="PANTHER" id="PTHR35342">
    <property type="entry name" value="TRICARBOXYLIC TRANSPORT PROTEIN"/>
    <property type="match status" value="1"/>
</dbReference>
<feature type="transmembrane region" description="Helical" evidence="1">
    <location>
        <begin position="394"/>
        <end position="423"/>
    </location>
</feature>
<evidence type="ECO:0000256" key="1">
    <source>
        <dbReference type="SAM" id="Phobius"/>
    </source>
</evidence>
<name>A0AAW9RUV8_9HYPH</name>
<gene>
    <name evidence="3" type="ORF">V3328_07755</name>
</gene>
<feature type="domain" description="DUF112" evidence="2">
    <location>
        <begin position="17"/>
        <end position="437"/>
    </location>
</feature>
<dbReference type="InterPro" id="IPR002823">
    <property type="entry name" value="DUF112_TM"/>
</dbReference>
<comment type="caution">
    <text evidence="3">The sequence shown here is derived from an EMBL/GenBank/DDBJ whole genome shotgun (WGS) entry which is preliminary data.</text>
</comment>
<evidence type="ECO:0000313" key="3">
    <source>
        <dbReference type="EMBL" id="MEJ8571361.1"/>
    </source>
</evidence>
<keyword evidence="4" id="KW-1185">Reference proteome</keyword>
<keyword evidence="1" id="KW-0812">Transmembrane</keyword>
<accession>A0AAW9RUV8</accession>
<feature type="transmembrane region" description="Helical" evidence="1">
    <location>
        <begin position="43"/>
        <end position="70"/>
    </location>
</feature>
<feature type="transmembrane region" description="Helical" evidence="1">
    <location>
        <begin position="467"/>
        <end position="486"/>
    </location>
</feature>
<feature type="transmembrane region" description="Helical" evidence="1">
    <location>
        <begin position="144"/>
        <end position="160"/>
    </location>
</feature>
<feature type="transmembrane region" description="Helical" evidence="1">
    <location>
        <begin position="429"/>
        <end position="446"/>
    </location>
</feature>
<proteinExistence type="predicted"/>
<evidence type="ECO:0000313" key="4">
    <source>
        <dbReference type="Proteomes" id="UP001378188"/>
    </source>
</evidence>
<dbReference type="Proteomes" id="UP001378188">
    <property type="component" value="Unassembled WGS sequence"/>
</dbReference>
<dbReference type="PANTHER" id="PTHR35342:SF5">
    <property type="entry name" value="TRICARBOXYLIC TRANSPORT PROTEIN"/>
    <property type="match status" value="1"/>
</dbReference>
<feature type="transmembrane region" description="Helical" evidence="1">
    <location>
        <begin position="353"/>
        <end position="373"/>
    </location>
</feature>
<evidence type="ECO:0000259" key="2">
    <source>
        <dbReference type="Pfam" id="PF01970"/>
    </source>
</evidence>
<feature type="transmembrane region" description="Helical" evidence="1">
    <location>
        <begin position="15"/>
        <end position="36"/>
    </location>
</feature>
<feature type="transmembrane region" description="Helical" evidence="1">
    <location>
        <begin position="314"/>
        <end position="337"/>
    </location>
</feature>
<dbReference type="RefSeq" id="WP_340329063.1">
    <property type="nucleotide sequence ID" value="NZ_JAZHOF010000003.1"/>
</dbReference>
<feature type="transmembrane region" description="Helical" evidence="1">
    <location>
        <begin position="166"/>
        <end position="185"/>
    </location>
</feature>
<feature type="transmembrane region" description="Helical" evidence="1">
    <location>
        <begin position="197"/>
        <end position="217"/>
    </location>
</feature>
<feature type="transmembrane region" description="Helical" evidence="1">
    <location>
        <begin position="105"/>
        <end position="132"/>
    </location>
</feature>
<sequence length="499" mass="52143">MEIFLEAIPLVFDPYVLTVILLSGMFGLFMGAIPGLSATMATALLVPVTFFMPPVPALAAVVTATAMAIFAGDLPGALLRIPGTPASAAYTDEAFAMTRKGKAELVLGTGLVAAVIGGLFGAVVLTFTAPFLAKFALKFSSFEYFWLACLGLTCAAFISSDSPGKGGLSLLIGLLIATVGLDPMSGQPRFTFGSVELMGGVNFIPAMIGMFALAEVLRTVTAVRPPPKVEQSTIGNIFAGLGPVLLRYRKNLFRGSVIGVLVGALPGAGSDIAAWISYAVAKKFSKEPEKFGTGHVEGIVDSGASNNAGLGGTWVPALVFGIPGDSITAIVIGVLYVKGMNPGPTVFLDQPELIYAVFVSFFVANILLLPLGYAAIKSSKQLLRVPRNVLMPIILMFCIVGTFAINNTVFGIGIMLALGLLAYLMEENGFPIAPAILGLVLGGLLEDSFMTSMIKSNGSMLAFFERPLSAVLGAVTILIWVSPFIVRLRRRGASPAGDT</sequence>
<organism evidence="3 4">
    <name type="scientific">Microbaculum marinum</name>
    <dbReference type="NCBI Taxonomy" id="1764581"/>
    <lineage>
        <taxon>Bacteria</taxon>
        <taxon>Pseudomonadati</taxon>
        <taxon>Pseudomonadota</taxon>
        <taxon>Alphaproteobacteria</taxon>
        <taxon>Hyphomicrobiales</taxon>
        <taxon>Tepidamorphaceae</taxon>
        <taxon>Microbaculum</taxon>
    </lineage>
</organism>
<keyword evidence="1" id="KW-1133">Transmembrane helix</keyword>